<proteinExistence type="predicted"/>
<dbReference type="RefSeq" id="WP_164032139.1">
    <property type="nucleotide sequence ID" value="NZ_JAABOQ010000004.1"/>
</dbReference>
<keyword evidence="2" id="KW-1185">Reference proteome</keyword>
<dbReference type="InterPro" id="IPR022551">
    <property type="entry name" value="BrxC"/>
</dbReference>
<evidence type="ECO:0000313" key="1">
    <source>
        <dbReference type="EMBL" id="NER17526.1"/>
    </source>
</evidence>
<accession>A0A6M0CHT7</accession>
<dbReference type="NCBIfam" id="TIGR04019">
    <property type="entry name" value="B_thiol_YtxJ"/>
    <property type="match status" value="1"/>
</dbReference>
<dbReference type="SUPFAM" id="SSF52833">
    <property type="entry name" value="Thioredoxin-like"/>
    <property type="match status" value="1"/>
</dbReference>
<protein>
    <submittedName>
        <fullName evidence="1">Bacillithiol system redox-active protein YtxJ</fullName>
    </submittedName>
</protein>
<sequence>MGFFNKLFNSDDSGERSAKSVNWIPLNDMTQLDEIVEASKTKTVAIFKHSTRCGISSMVIRQFEGSYDIPEDVADVYYLDLLQFRPISNEIASRFGVFHQSPQLLIFRNGEVVFHTSHGDISTQQLAERV</sequence>
<dbReference type="Gene3D" id="3.40.30.10">
    <property type="entry name" value="Glutaredoxin"/>
    <property type="match status" value="1"/>
</dbReference>
<dbReference type="Pfam" id="PF11009">
    <property type="entry name" value="BrxC"/>
    <property type="match status" value="1"/>
</dbReference>
<dbReference type="InterPro" id="IPR036249">
    <property type="entry name" value="Thioredoxin-like_sf"/>
</dbReference>
<evidence type="ECO:0000313" key="2">
    <source>
        <dbReference type="Proteomes" id="UP000474296"/>
    </source>
</evidence>
<dbReference type="Proteomes" id="UP000474296">
    <property type="component" value="Unassembled WGS sequence"/>
</dbReference>
<comment type="caution">
    <text evidence="1">The sequence shown here is derived from an EMBL/GenBank/DDBJ whole genome shotgun (WGS) entry which is preliminary data.</text>
</comment>
<gene>
    <name evidence="1" type="primary">ytxJ</name>
    <name evidence="1" type="ORF">GWK10_09915</name>
</gene>
<reference evidence="1 2" key="1">
    <citation type="submission" date="2020-01" db="EMBL/GenBank/DDBJ databases">
        <title>Spongiivirga citrea KCTC 32990T.</title>
        <authorList>
            <person name="Wang G."/>
        </authorList>
    </citation>
    <scope>NUCLEOTIDE SEQUENCE [LARGE SCALE GENOMIC DNA]</scope>
    <source>
        <strain evidence="1 2">KCTC 32990</strain>
    </source>
</reference>
<name>A0A6M0CHT7_9FLAO</name>
<organism evidence="1 2">
    <name type="scientific">Spongiivirga citrea</name>
    <dbReference type="NCBI Taxonomy" id="1481457"/>
    <lineage>
        <taxon>Bacteria</taxon>
        <taxon>Pseudomonadati</taxon>
        <taxon>Bacteroidota</taxon>
        <taxon>Flavobacteriia</taxon>
        <taxon>Flavobacteriales</taxon>
        <taxon>Flavobacteriaceae</taxon>
        <taxon>Spongiivirga</taxon>
    </lineage>
</organism>
<dbReference type="EMBL" id="JAABOQ010000004">
    <property type="protein sequence ID" value="NER17526.1"/>
    <property type="molecule type" value="Genomic_DNA"/>
</dbReference>
<dbReference type="AlphaFoldDB" id="A0A6M0CHT7"/>